<keyword evidence="3" id="KW-1185">Reference proteome</keyword>
<reference evidence="2" key="3">
    <citation type="journal article" date="2017" name="Nature">
        <title>Genome sequence of the progenitor of the wheat D genome Aegilops tauschii.</title>
        <authorList>
            <person name="Luo M.C."/>
            <person name="Gu Y.Q."/>
            <person name="Puiu D."/>
            <person name="Wang H."/>
            <person name="Twardziok S.O."/>
            <person name="Deal K.R."/>
            <person name="Huo N."/>
            <person name="Zhu T."/>
            <person name="Wang L."/>
            <person name="Wang Y."/>
            <person name="McGuire P.E."/>
            <person name="Liu S."/>
            <person name="Long H."/>
            <person name="Ramasamy R.K."/>
            <person name="Rodriguez J.C."/>
            <person name="Van S.L."/>
            <person name="Yuan L."/>
            <person name="Wang Z."/>
            <person name="Xia Z."/>
            <person name="Xiao L."/>
            <person name="Anderson O.D."/>
            <person name="Ouyang S."/>
            <person name="Liang Y."/>
            <person name="Zimin A.V."/>
            <person name="Pertea G."/>
            <person name="Qi P."/>
            <person name="Bennetzen J.L."/>
            <person name="Dai X."/>
            <person name="Dawson M.W."/>
            <person name="Muller H.G."/>
            <person name="Kugler K."/>
            <person name="Rivarola-Duarte L."/>
            <person name="Spannagl M."/>
            <person name="Mayer K.F.X."/>
            <person name="Lu F.H."/>
            <person name="Bevan M.W."/>
            <person name="Leroy P."/>
            <person name="Li P."/>
            <person name="You F.M."/>
            <person name="Sun Q."/>
            <person name="Liu Z."/>
            <person name="Lyons E."/>
            <person name="Wicker T."/>
            <person name="Salzberg S.L."/>
            <person name="Devos K.M."/>
            <person name="Dvorak J."/>
        </authorList>
    </citation>
    <scope>NUCLEOTIDE SEQUENCE [LARGE SCALE GENOMIC DNA]</scope>
    <source>
        <strain evidence="2">cv. AL8/78</strain>
    </source>
</reference>
<name>A0A452ZML7_AEGTS</name>
<sequence length="242" mass="26939">REIHLGLGGGGGLISPPAISSFLTTRPLHISLQLQYRGVLHRSVAMSSANATCCVSGEFWIDGSARLQIGDGPVPRPSSITLKEFGDLWVADAKRQFSLRPKSPSPDEKLKRRQERKRKGLVIALNTYAKRNNIQLSELEFVEEKESNQVDGCAALYVHSNFLVKGSDGRHTMFFAEMRPDCTQEEDVVLCTPLEENNYGHCFGCDDRAKELRHPSGGGYLGGHNEMIFHLEELDSDDDCFM</sequence>
<proteinExistence type="predicted"/>
<evidence type="ECO:0000313" key="2">
    <source>
        <dbReference type="EnsemblPlants" id="AET1Gv20843000.5"/>
    </source>
</evidence>
<dbReference type="PANTHER" id="PTHR33326:SF11">
    <property type="entry name" value="OS10G0373300 PROTEIN"/>
    <property type="match status" value="1"/>
</dbReference>
<dbReference type="Pfam" id="PF12274">
    <property type="entry name" value="DUF3615"/>
    <property type="match status" value="1"/>
</dbReference>
<feature type="domain" description="DUF3615" evidence="1">
    <location>
        <begin position="124"/>
        <end position="215"/>
    </location>
</feature>
<dbReference type="Gramene" id="AET1Gv20843000.5">
    <property type="protein sequence ID" value="AET1Gv20843000.5"/>
    <property type="gene ID" value="AET1Gv20843000"/>
</dbReference>
<organism evidence="2 3">
    <name type="scientific">Aegilops tauschii subsp. strangulata</name>
    <name type="common">Goatgrass</name>
    <dbReference type="NCBI Taxonomy" id="200361"/>
    <lineage>
        <taxon>Eukaryota</taxon>
        <taxon>Viridiplantae</taxon>
        <taxon>Streptophyta</taxon>
        <taxon>Embryophyta</taxon>
        <taxon>Tracheophyta</taxon>
        <taxon>Spermatophyta</taxon>
        <taxon>Magnoliopsida</taxon>
        <taxon>Liliopsida</taxon>
        <taxon>Poales</taxon>
        <taxon>Poaceae</taxon>
        <taxon>BOP clade</taxon>
        <taxon>Pooideae</taxon>
        <taxon>Triticodae</taxon>
        <taxon>Triticeae</taxon>
        <taxon>Triticinae</taxon>
        <taxon>Aegilops</taxon>
    </lineage>
</organism>
<dbReference type="EnsemblPlants" id="AET1Gv20843000.5">
    <property type="protein sequence ID" value="AET1Gv20843000.5"/>
    <property type="gene ID" value="AET1Gv20843000"/>
</dbReference>
<protein>
    <recommendedName>
        <fullName evidence="1">DUF3615 domain-containing protein</fullName>
    </recommendedName>
</protein>
<dbReference type="InterPro" id="IPR022059">
    <property type="entry name" value="DUF3615"/>
</dbReference>
<reference evidence="2" key="4">
    <citation type="submission" date="2019-03" db="UniProtKB">
        <authorList>
            <consortium name="EnsemblPlants"/>
        </authorList>
    </citation>
    <scope>IDENTIFICATION</scope>
</reference>
<dbReference type="AlphaFoldDB" id="A0A452ZML7"/>
<accession>A0A452ZML7</accession>
<evidence type="ECO:0000313" key="3">
    <source>
        <dbReference type="Proteomes" id="UP000015105"/>
    </source>
</evidence>
<reference evidence="3" key="2">
    <citation type="journal article" date="2017" name="Nat. Plants">
        <title>The Aegilops tauschii genome reveals multiple impacts of transposons.</title>
        <authorList>
            <person name="Zhao G."/>
            <person name="Zou C."/>
            <person name="Li K."/>
            <person name="Wang K."/>
            <person name="Li T."/>
            <person name="Gao L."/>
            <person name="Zhang X."/>
            <person name="Wang H."/>
            <person name="Yang Z."/>
            <person name="Liu X."/>
            <person name="Jiang W."/>
            <person name="Mao L."/>
            <person name="Kong X."/>
            <person name="Jiao Y."/>
            <person name="Jia J."/>
        </authorList>
    </citation>
    <scope>NUCLEOTIDE SEQUENCE [LARGE SCALE GENOMIC DNA]</scope>
    <source>
        <strain evidence="3">cv. AL8/78</strain>
    </source>
</reference>
<dbReference type="Proteomes" id="UP000015105">
    <property type="component" value="Chromosome 1D"/>
</dbReference>
<evidence type="ECO:0000259" key="1">
    <source>
        <dbReference type="Pfam" id="PF12274"/>
    </source>
</evidence>
<dbReference type="PANTHER" id="PTHR33326">
    <property type="entry name" value="OS05G0543800 PROTEIN"/>
    <property type="match status" value="1"/>
</dbReference>
<reference evidence="3" key="1">
    <citation type="journal article" date="2014" name="Science">
        <title>Ancient hybridizations among the ancestral genomes of bread wheat.</title>
        <authorList>
            <consortium name="International Wheat Genome Sequencing Consortium,"/>
            <person name="Marcussen T."/>
            <person name="Sandve S.R."/>
            <person name="Heier L."/>
            <person name="Spannagl M."/>
            <person name="Pfeifer M."/>
            <person name="Jakobsen K.S."/>
            <person name="Wulff B.B."/>
            <person name="Steuernagel B."/>
            <person name="Mayer K.F."/>
            <person name="Olsen O.A."/>
        </authorList>
    </citation>
    <scope>NUCLEOTIDE SEQUENCE [LARGE SCALE GENOMIC DNA]</scope>
    <source>
        <strain evidence="3">cv. AL8/78</strain>
    </source>
</reference>
<reference evidence="2" key="5">
    <citation type="journal article" date="2021" name="G3 (Bethesda)">
        <title>Aegilops tauschii genome assembly Aet v5.0 features greater sequence contiguity and improved annotation.</title>
        <authorList>
            <person name="Wang L."/>
            <person name="Zhu T."/>
            <person name="Rodriguez J.C."/>
            <person name="Deal K.R."/>
            <person name="Dubcovsky J."/>
            <person name="McGuire P.E."/>
            <person name="Lux T."/>
            <person name="Spannagl M."/>
            <person name="Mayer K.F.X."/>
            <person name="Baldrich P."/>
            <person name="Meyers B.C."/>
            <person name="Huo N."/>
            <person name="Gu Y.Q."/>
            <person name="Zhou H."/>
            <person name="Devos K.M."/>
            <person name="Bennetzen J.L."/>
            <person name="Unver T."/>
            <person name="Budak H."/>
            <person name="Gulick P.J."/>
            <person name="Galiba G."/>
            <person name="Kalapos B."/>
            <person name="Nelson D.R."/>
            <person name="Li P."/>
            <person name="You F.M."/>
            <person name="Luo M.C."/>
            <person name="Dvorak J."/>
        </authorList>
    </citation>
    <scope>NUCLEOTIDE SEQUENCE [LARGE SCALE GENOMIC DNA]</scope>
    <source>
        <strain evidence="2">cv. AL8/78</strain>
    </source>
</reference>